<feature type="region of interest" description="Disordered" evidence="1">
    <location>
        <begin position="32"/>
        <end position="55"/>
    </location>
</feature>
<protein>
    <submittedName>
        <fullName evidence="3">Uncharacterized protein LOC114248436</fullName>
    </submittedName>
</protein>
<dbReference type="AlphaFoldDB" id="A0A6J2KAY8"/>
<dbReference type="GeneID" id="114248436"/>
<evidence type="ECO:0000256" key="1">
    <source>
        <dbReference type="SAM" id="MobiDB-lite"/>
    </source>
</evidence>
<proteinExistence type="predicted"/>
<evidence type="ECO:0000313" key="3">
    <source>
        <dbReference type="RefSeq" id="XP_028037479.1"/>
    </source>
</evidence>
<dbReference type="RefSeq" id="XP_028037479.1">
    <property type="nucleotide sequence ID" value="XM_028181678.1"/>
</dbReference>
<gene>
    <name evidence="3" type="primary">LOC114248436</name>
</gene>
<dbReference type="OrthoDB" id="7386676at2759"/>
<keyword evidence="2" id="KW-1185">Reference proteome</keyword>
<sequence length="230" mass="25571">MVLRRRYSKEFGRKATPIPKYFSEITFDESSESETFETETSSYTTYSGESETTTVTTEDTLSMISTPWSSETWDSAVFNSANSEKTLTPKSSTSYGATTPFFSVSSKNTLTLLESAVSLNESHVMKPTIRATQSMSSGTLSSWTLESFTSTGLIDSDILKVEYPWSPCTDMSGTDVYPSSVDTFESRKGSRAAMNTLSKRELFPMNYLCTPHEDTVLDWMLVKNKGICVS</sequence>
<feature type="compositionally biased region" description="Low complexity" evidence="1">
    <location>
        <begin position="38"/>
        <end position="55"/>
    </location>
</feature>
<dbReference type="KEGG" id="bman:114248436"/>
<dbReference type="Proteomes" id="UP000504629">
    <property type="component" value="Unplaced"/>
</dbReference>
<accession>A0A6J2KAY8</accession>
<reference evidence="3" key="1">
    <citation type="submission" date="2025-08" db="UniProtKB">
        <authorList>
            <consortium name="RefSeq"/>
        </authorList>
    </citation>
    <scope>IDENTIFICATION</scope>
    <source>
        <tissue evidence="3">Silk gland</tissue>
    </source>
</reference>
<evidence type="ECO:0000313" key="2">
    <source>
        <dbReference type="Proteomes" id="UP000504629"/>
    </source>
</evidence>
<organism evidence="2 3">
    <name type="scientific">Bombyx mandarina</name>
    <name type="common">Wild silk moth</name>
    <name type="synonym">Wild silkworm</name>
    <dbReference type="NCBI Taxonomy" id="7092"/>
    <lineage>
        <taxon>Eukaryota</taxon>
        <taxon>Metazoa</taxon>
        <taxon>Ecdysozoa</taxon>
        <taxon>Arthropoda</taxon>
        <taxon>Hexapoda</taxon>
        <taxon>Insecta</taxon>
        <taxon>Pterygota</taxon>
        <taxon>Neoptera</taxon>
        <taxon>Endopterygota</taxon>
        <taxon>Lepidoptera</taxon>
        <taxon>Glossata</taxon>
        <taxon>Ditrysia</taxon>
        <taxon>Bombycoidea</taxon>
        <taxon>Bombycidae</taxon>
        <taxon>Bombycinae</taxon>
        <taxon>Bombyx</taxon>
    </lineage>
</organism>
<name>A0A6J2KAY8_BOMMA</name>